<dbReference type="AlphaFoldDB" id="A0A165YZ84"/>
<dbReference type="RefSeq" id="WP_067092751.1">
    <property type="nucleotide sequence ID" value="NZ_LWMV01000227.1"/>
</dbReference>
<comment type="caution">
    <text evidence="1">The sequence shown here is derived from an EMBL/GenBank/DDBJ whole genome shotgun (WGS) entry which is preliminary data.</text>
</comment>
<sequence length="503" mass="59724">MVFKEENLDKIEVKIFIAALDDVKEELKILLNFLVEINEYNEYSNFNLKFVISGNTYVKSIINNQNFNLELFDAMDAFPYGENPVTDAFIGVLWNKTKDLNNFPKIDLKEDFSNAFKFLDFGGILYGSLFFTFKEASLFSSINVEDIKKTYSFKKKLASEAFHNEFNDLESFKELCENEILMLNEYFLEKENIIPKNKENGNGNHSMADAIVEILKNDSSVPKREFVELDEVLDYFSKKNSHNAFFLQSLENEEFSEIREFLIYNSIDSYDNDYGYLLEDDDFNKFDYINEKSIVNHNIIKKIIKEDNNQLYNTISQIRKKIRFPEGNDFILYLINYFETLDFSLEDNIDSLKGFLEDGNHDNLANFIDESDFNLETILNELNDILDTWNDDYKEFRQIILKNKDFNWKLILILYYVLLEEESKEEIIPIIKVLIYLGNVIIRFDDNLSFFYLFNEELSTSSKDKIKETYNDTRKFINKWRRYMSKLKKDIKHVKFVLQNINV</sequence>
<dbReference type="Proteomes" id="UP000077245">
    <property type="component" value="Unassembled WGS sequence"/>
</dbReference>
<proteinExistence type="predicted"/>
<organism evidence="1 2">
    <name type="scientific">Methanobrevibacter curvatus</name>
    <dbReference type="NCBI Taxonomy" id="49547"/>
    <lineage>
        <taxon>Archaea</taxon>
        <taxon>Methanobacteriati</taxon>
        <taxon>Methanobacteriota</taxon>
        <taxon>Methanomada group</taxon>
        <taxon>Methanobacteria</taxon>
        <taxon>Methanobacteriales</taxon>
        <taxon>Methanobacteriaceae</taxon>
        <taxon>Methanobrevibacter</taxon>
    </lineage>
</organism>
<name>A0A165YZ84_9EURY</name>
<protein>
    <submittedName>
        <fullName evidence="1">Uncharacterized protein</fullName>
    </submittedName>
</protein>
<keyword evidence="2" id="KW-1185">Reference proteome</keyword>
<evidence type="ECO:0000313" key="1">
    <source>
        <dbReference type="EMBL" id="KZX10052.1"/>
    </source>
</evidence>
<accession>A0A165YZ84</accession>
<dbReference type="EMBL" id="LWMV01000227">
    <property type="protein sequence ID" value="KZX10052.1"/>
    <property type="molecule type" value="Genomic_DNA"/>
</dbReference>
<dbReference type="PATRIC" id="fig|49547.3.peg.2050"/>
<evidence type="ECO:0000313" key="2">
    <source>
        <dbReference type="Proteomes" id="UP000077245"/>
    </source>
</evidence>
<gene>
    <name evidence="1" type="ORF">MBCUR_19390</name>
</gene>
<reference evidence="1 2" key="1">
    <citation type="submission" date="2016-04" db="EMBL/GenBank/DDBJ databases">
        <title>Genome sequence of Methanobrevibacter curvatus DSM 11111.</title>
        <authorList>
            <person name="Poehlein A."/>
            <person name="Seedorf H."/>
            <person name="Daniel R."/>
        </authorList>
    </citation>
    <scope>NUCLEOTIDE SEQUENCE [LARGE SCALE GENOMIC DNA]</scope>
    <source>
        <strain evidence="1 2">DSM 11111</strain>
    </source>
</reference>